<accession>A0A4R6Z0C3</accession>
<name>A0A4R6Z0C3_9GAMM</name>
<protein>
    <submittedName>
        <fullName evidence="1">Uncharacterized protein</fullName>
    </submittedName>
</protein>
<dbReference type="Proteomes" id="UP000295293">
    <property type="component" value="Unassembled WGS sequence"/>
</dbReference>
<proteinExistence type="predicted"/>
<gene>
    <name evidence="1" type="ORF">DFR29_105144</name>
</gene>
<keyword evidence="2" id="KW-1185">Reference proteome</keyword>
<reference evidence="1 2" key="1">
    <citation type="submission" date="2019-03" db="EMBL/GenBank/DDBJ databases">
        <title>Genomic Encyclopedia of Type Strains, Phase IV (KMG-IV): sequencing the most valuable type-strain genomes for metagenomic binning, comparative biology and taxonomic classification.</title>
        <authorList>
            <person name="Goeker M."/>
        </authorList>
    </citation>
    <scope>NUCLEOTIDE SEQUENCE [LARGE SCALE GENOMIC DNA]</scope>
    <source>
        <strain evidence="1 2">DSM 21667</strain>
    </source>
</reference>
<dbReference type="EMBL" id="SNZH01000005">
    <property type="protein sequence ID" value="TDR44961.1"/>
    <property type="molecule type" value="Genomic_DNA"/>
</dbReference>
<dbReference type="AlphaFoldDB" id="A0A4R6Z0C3"/>
<sequence length="77" mass="8353">MHSHLSYLVCPQSADGAWSIVSGDLLLALHTTCSEAIDHVLDLAESCWLESGISTDISVVDDAGEVCLWHCYGVRLH</sequence>
<comment type="caution">
    <text evidence="1">The sequence shown here is derived from an EMBL/GenBank/DDBJ whole genome shotgun (WGS) entry which is preliminary data.</text>
</comment>
<evidence type="ECO:0000313" key="2">
    <source>
        <dbReference type="Proteomes" id="UP000295293"/>
    </source>
</evidence>
<dbReference type="RefSeq" id="WP_133818470.1">
    <property type="nucleotide sequence ID" value="NZ_SNZH01000005.1"/>
</dbReference>
<evidence type="ECO:0000313" key="1">
    <source>
        <dbReference type="EMBL" id="TDR44961.1"/>
    </source>
</evidence>
<organism evidence="1 2">
    <name type="scientific">Tahibacter aquaticus</name>
    <dbReference type="NCBI Taxonomy" id="520092"/>
    <lineage>
        <taxon>Bacteria</taxon>
        <taxon>Pseudomonadati</taxon>
        <taxon>Pseudomonadota</taxon>
        <taxon>Gammaproteobacteria</taxon>
        <taxon>Lysobacterales</taxon>
        <taxon>Rhodanobacteraceae</taxon>
        <taxon>Tahibacter</taxon>
    </lineage>
</organism>